<evidence type="ECO:0000256" key="4">
    <source>
        <dbReference type="ARBA" id="ARBA00022737"/>
    </source>
</evidence>
<comment type="caution">
    <text evidence="10">The sequence shown here is derived from an EMBL/GenBank/DDBJ whole genome shotgun (WGS) entry which is preliminary data.</text>
</comment>
<dbReference type="Pfam" id="PF20148">
    <property type="entry name" value="DUF6531"/>
    <property type="match status" value="1"/>
</dbReference>
<sequence length="2437" mass="271404">MNSYKRLISRILIAFFIFTALPTQVFAETINGENKQNYVEPQFSETEAQAAAKNPPKILKEVKEKREENIKHFLLEDNTYEAVIYNDPVHYKENGEWKDIDNTLVEATDESGNSVLENKDNDFKVKISKKSNSENLISINKDKYEISWKMSKSTDGSSDGETEAPIAEVEAKVVSSNIQENVLDLAKDGNSDDDKKVLKNINSKVKYENIEDKVNLEYSIISKKVKESIVLNEKVDNPNFQFTLKTKNLTAKLNEDKSISFYDDVDNSKLIYTMEAPFMYDTKGEISKYIEILLEQKDDNYILSLLPNKEWLDSKDRVYPVIIDPTVQTPLNINSIHDSYVAEGVPNSNYGGVEFLQVGQGSTTNRNRAFISFDLPTIQSTSIVTGAYLFLYLNQANATPTQIDVHKVQGSWNSSTITWNNQPAYNPKIEDYEIVSGNQYAEFAWDITSIAKEWTSTGTNNGLMIKNHNEASGYNQFISSDSESALVELRPRGLIYYTDSTGLENYWTYHSQDIGRAGTGYVNDYNGNLVLVHNDLSMNGNKMPISLSHVFNSNERNVSNGYGNGWRLNLSQKLVFDAVTQNYVYTDEDGTKHYLVYDSTESVYKDESGIDITMTINPSSTNERYKIKDKKDNALLFTSGGYLYKIQDSNGNTLTLSYDGVVLKSITDGAGRVTKLDVSESGYLLGIIDPSNRRTSFSYDGINLSRITYPDGNYSTYTYNANNNLEYVTNFDGYKIGYIYYDVLPYRVKQIIETNEDGTPGQGINVNYGYNSTTYNDYRGKKNIYQFNNYGNTVSTRDDEGNALYYDYNTKSDTGKELYNKLSFESKLQKPIMNYLKNHNAEIVGNWTAVNDGNTNGSSTYDTTIKYLGAQALKTEKLDTLNRRFHKQQVTLTKGNTYTLSAYIKTENVSKDNKKGAAVFISYQDSSGNTQTVYSDYVSGTNEWEREEVTFTLPSNAASDVVEANVGIANESGAAYFDAIQLEDGALANRYNMLENPNFIYGLATPDFWSKNSYTDGNDTLVTSSDSSYPIKLDTTKKVFRINGSASLNKTIYQKINQSGNAGDVYVVSGWAKGDSVPLSSGRYFALDVGIEKLDGTYEWKVVPFNEDSTEWQYASAKIITGAAYKSLTFYALYYQNENTAYFDGLQLYKEEFSQSYVYDDKGNIKSVQDVRAEESQFEYQNNDVVKATNVNGGIYNYTHDAKHNIQTAISAENVKYTFEYDASGNITTSKVGETSELTVQSAAAYTTDGNYLNSIEDSSGNKVTYNYNTTKGNLDRTTDAKGNSIFYSYDSIDRLKQVETLASNGNLEVFPLEGSTTGTKGTSPSANNALFDNDENGKLVLKALDNYKLAYTLGLGISSGTMAAWVNPGTSATTRYILDSQFGGNSSMLTLYLDTSNKLNLAVRNSDGTWRTVITSTDTVTANTWNYIAFNWSKNESSILTFNLYLNDKVYSVADINAATIKDFTGATTSLGMHDSGLYSINGLMDQFIYSGEALSQTDINSIRDIGRGNYLGLNSIKNSYTYENDKIKSVSHNGFSYTFNYDGAGNNSEVNVGSQNLITNVFHSRTGLLQSSTYGNGTSISYNYDSEDRISSKLINGAEKYKYSYDASGNLGILEDLINNKTYRYIYDASDRLTKLKDSDGNIMTYNYDKGGNISTFQEKVNGIGYITSYDYDKDNRVTDIYYKNPLLNSEGTEYFPLNNSTTGSRGTKPYSIAGESYEKDIAVTDSTVKQKRVLTTSSSTKILYDLGLKQSQGTMGVWLNTKGGATNRYILASEGNGSLLTTYLDSNSKLNLAVRNASGSWLTLITSTDIITLNTWNYAAFTWSVSGATLNVKLYLNDKVYSGSTTSFKDFTGAKTAVGSTVAGSNQLNGQLEGLTYYNTELSSEEINEAYSAGRGNKVNYKYDAIGRVTDRTLSTGVIDFITKYSFETGKTVGSVVNTTTKVKEIDNNGNKIAYTYDPNGNIATITENGKVINYTYDQLNQLTREDNQVLNKTITYSYDAGGNILSKTEYPYTTGTPGTPLKTYNYEYTDINWKDKLTSFDGKPITYDAIGNPLTYDGYTFTWEQGRQLQSLNGNGKNISYKYNADGIRTEKTVNGVTTKYHLAGDKVTYEDNGVDKIYYTYDSDENLVSMNLNGVEYYYIRNAQGDIIGLFDKNGSAVASYTYDSWGKLISIKDGSGTDITNNTSSVGYKNPYRYRGYRYDTETGLYYLQSRYYNPEWGRFLNVDEYVGKVGTLLSANMFAYCLNNPVNLYDPSGSWFALTFPSLGQVATGILGTITAVVSSPIAIGVALVASTGFLTYAGYRYYQSTVAADSSGEVESSSDDDVDVEIVIPRSKYPETAQHVEDAIKSGHPDKLTVDRSKAKANRKESLKDIPKVKAKDLDEYPPAMFREGGAGASVRPVVPSDNRGSGSWMGHKLRAFPDGTRVRIRVGD</sequence>
<dbReference type="InterPro" id="IPR013320">
    <property type="entry name" value="ConA-like_dom_sf"/>
</dbReference>
<reference evidence="11" key="1">
    <citation type="submission" date="2015-08" db="EMBL/GenBank/DDBJ databases">
        <title>Genome sequence of the strict anaerobe Clostridium homopropionicum LuHBu1 (DSM 5847T).</title>
        <authorList>
            <person name="Poehlein A."/>
            <person name="Beck M."/>
            <person name="Schiel-Bengelsdorf B."/>
            <person name="Bengelsdorf F.R."/>
            <person name="Daniel R."/>
            <person name="Duerre P."/>
        </authorList>
    </citation>
    <scope>NUCLEOTIDE SEQUENCE [LARGE SCALE GENOMIC DNA]</scope>
    <source>
        <strain evidence="11">DSM 5847</strain>
    </source>
</reference>
<keyword evidence="11" id="KW-1185">Reference proteome</keyword>
<dbReference type="STRING" id="36844.SAMN04488501_10310"/>
<dbReference type="Proteomes" id="UP000037043">
    <property type="component" value="Unassembled WGS sequence"/>
</dbReference>
<proteinExistence type="predicted"/>
<evidence type="ECO:0000259" key="7">
    <source>
        <dbReference type="Pfam" id="PF20148"/>
    </source>
</evidence>
<dbReference type="RefSeq" id="WP_052220562.1">
    <property type="nucleotide sequence ID" value="NZ_LHUR01000012.1"/>
</dbReference>
<organism evidence="10 11">
    <name type="scientific">Clostridium homopropionicum DSM 5847</name>
    <dbReference type="NCBI Taxonomy" id="1121318"/>
    <lineage>
        <taxon>Bacteria</taxon>
        <taxon>Bacillati</taxon>
        <taxon>Bacillota</taxon>
        <taxon>Clostridia</taxon>
        <taxon>Eubacteriales</taxon>
        <taxon>Clostridiaceae</taxon>
        <taxon>Clostridium</taxon>
    </lineage>
</organism>
<dbReference type="Gene3D" id="2.60.120.200">
    <property type="match status" value="1"/>
</dbReference>
<evidence type="ECO:0000256" key="2">
    <source>
        <dbReference type="ARBA" id="ARBA00022525"/>
    </source>
</evidence>
<dbReference type="Gene3D" id="2.60.120.260">
    <property type="entry name" value="Galactose-binding domain-like"/>
    <property type="match status" value="2"/>
</dbReference>
<feature type="domain" description="Carbohydrate-binding module family 96" evidence="8">
    <location>
        <begin position="333"/>
        <end position="484"/>
    </location>
</feature>
<feature type="signal peptide" evidence="6">
    <location>
        <begin position="1"/>
        <end position="27"/>
    </location>
</feature>
<dbReference type="NCBIfam" id="TIGR01643">
    <property type="entry name" value="YD_repeat_2x"/>
    <property type="match status" value="1"/>
</dbReference>
<dbReference type="InterPro" id="IPR008979">
    <property type="entry name" value="Galactose-bd-like_sf"/>
</dbReference>
<keyword evidence="4" id="KW-0677">Repeat</keyword>
<evidence type="ECO:0000259" key="9">
    <source>
        <dbReference type="Pfam" id="PF25023"/>
    </source>
</evidence>
<keyword evidence="3 6" id="KW-0732">Signal</keyword>
<feature type="domain" description="DUF6531" evidence="7">
    <location>
        <begin position="522"/>
        <end position="593"/>
    </location>
</feature>
<feature type="region of interest" description="Disordered" evidence="5">
    <location>
        <begin position="2396"/>
        <end position="2422"/>
    </location>
</feature>
<dbReference type="PANTHER" id="PTHR32305">
    <property type="match status" value="1"/>
</dbReference>
<dbReference type="Pfam" id="PF24517">
    <property type="entry name" value="CBM96"/>
    <property type="match status" value="1"/>
</dbReference>
<dbReference type="GO" id="GO:0005576">
    <property type="term" value="C:extracellular region"/>
    <property type="evidence" value="ECO:0007669"/>
    <property type="project" value="UniProtKB-SubCell"/>
</dbReference>
<feature type="chain" id="PRO_5005570064" evidence="6">
    <location>
        <begin position="28"/>
        <end position="2437"/>
    </location>
</feature>
<dbReference type="SUPFAM" id="SSF49899">
    <property type="entry name" value="Concanavalin A-like lectins/glucanases"/>
    <property type="match status" value="2"/>
</dbReference>
<evidence type="ECO:0000313" key="10">
    <source>
        <dbReference type="EMBL" id="KOA20845.1"/>
    </source>
</evidence>
<evidence type="ECO:0000259" key="8">
    <source>
        <dbReference type="Pfam" id="PF24517"/>
    </source>
</evidence>
<evidence type="ECO:0000256" key="3">
    <source>
        <dbReference type="ARBA" id="ARBA00022729"/>
    </source>
</evidence>
<dbReference type="Pfam" id="PF25023">
    <property type="entry name" value="TEN_YD-shell"/>
    <property type="match status" value="1"/>
</dbReference>
<dbReference type="InterPro" id="IPR006530">
    <property type="entry name" value="YD"/>
</dbReference>
<name>A0A0L6ZCZ5_9CLOT</name>
<dbReference type="InterPro" id="IPR050708">
    <property type="entry name" value="T6SS_VgrG/RHS"/>
</dbReference>
<evidence type="ECO:0000256" key="6">
    <source>
        <dbReference type="SAM" id="SignalP"/>
    </source>
</evidence>
<evidence type="ECO:0000256" key="5">
    <source>
        <dbReference type="SAM" id="MobiDB-lite"/>
    </source>
</evidence>
<dbReference type="EC" id="3.1.-.-" evidence="10"/>
<dbReference type="EMBL" id="LHUR01000012">
    <property type="protein sequence ID" value="KOA20845.1"/>
    <property type="molecule type" value="Genomic_DNA"/>
</dbReference>
<keyword evidence="2" id="KW-0964">Secreted</keyword>
<feature type="domain" description="Teneurin-like YD-shell" evidence="9">
    <location>
        <begin position="1976"/>
        <end position="2236"/>
    </location>
</feature>
<dbReference type="InterPro" id="IPR045351">
    <property type="entry name" value="DUF6531"/>
</dbReference>
<comment type="subcellular location">
    <subcellularLocation>
        <location evidence="1">Secreted</location>
    </subcellularLocation>
</comment>
<protein>
    <submittedName>
        <fullName evidence="10">tRNA nuclease WapA</fullName>
        <ecNumber evidence="10">3.1.-.-</ecNumber>
    </submittedName>
</protein>
<accession>A0A0L6ZCZ5</accession>
<evidence type="ECO:0000313" key="11">
    <source>
        <dbReference type="Proteomes" id="UP000037043"/>
    </source>
</evidence>
<dbReference type="NCBIfam" id="TIGR03696">
    <property type="entry name" value="Rhs_assc_core"/>
    <property type="match status" value="1"/>
</dbReference>
<dbReference type="InterPro" id="IPR055372">
    <property type="entry name" value="CBM96"/>
</dbReference>
<evidence type="ECO:0000256" key="1">
    <source>
        <dbReference type="ARBA" id="ARBA00004613"/>
    </source>
</evidence>
<dbReference type="PATRIC" id="fig|1121318.3.peg.995"/>
<dbReference type="NCBIfam" id="NF033679">
    <property type="entry name" value="DNRLRE_dom"/>
    <property type="match status" value="1"/>
</dbReference>
<dbReference type="SUPFAM" id="SSF49785">
    <property type="entry name" value="Galactose-binding domain-like"/>
    <property type="match status" value="1"/>
</dbReference>
<dbReference type="GO" id="GO:0016787">
    <property type="term" value="F:hydrolase activity"/>
    <property type="evidence" value="ECO:0007669"/>
    <property type="project" value="UniProtKB-KW"/>
</dbReference>
<dbReference type="InterPro" id="IPR022385">
    <property type="entry name" value="Rhs_assc_core"/>
</dbReference>
<dbReference type="Gene3D" id="2.180.10.10">
    <property type="entry name" value="RHS repeat-associated core"/>
    <property type="match status" value="3"/>
</dbReference>
<dbReference type="Pfam" id="PF13385">
    <property type="entry name" value="Laminin_G_3"/>
    <property type="match status" value="2"/>
</dbReference>
<keyword evidence="10" id="KW-0378">Hydrolase</keyword>
<dbReference type="PANTHER" id="PTHR32305:SF15">
    <property type="entry name" value="PROTEIN RHSA-RELATED"/>
    <property type="match status" value="1"/>
</dbReference>
<gene>
    <name evidence="10" type="primary">wapA_2</name>
    <name evidence="10" type="ORF">CLHOM_09880</name>
</gene>
<dbReference type="InterPro" id="IPR056823">
    <property type="entry name" value="TEN-like_YD-shell"/>
</dbReference>